<reference evidence="1 2" key="1">
    <citation type="submission" date="2018-05" db="EMBL/GenBank/DDBJ databases">
        <title>Whole genome sequence of Pseudomonas putida JBC17.</title>
        <authorList>
            <person name="Lee Y.H."/>
            <person name="David K."/>
        </authorList>
    </citation>
    <scope>NUCLEOTIDE SEQUENCE [LARGE SCALE GENOMIC DNA]</scope>
    <source>
        <strain evidence="1 2">JBC17</strain>
    </source>
</reference>
<accession>A0A2Z4RGH7</accession>
<sequence length="66" mass="6933">MQTTQHSNTRCPVYLHPSACSNRAAVEAIQRRTGLLVITTPKGRAAIVESAHTVADSSLPFGGDAA</sequence>
<protein>
    <submittedName>
        <fullName evidence="1">Uncharacterized protein</fullName>
    </submittedName>
</protein>
<proteinExistence type="predicted"/>
<dbReference type="AlphaFoldDB" id="A0A2Z4RGH7"/>
<dbReference type="RefSeq" id="WP_110963215.1">
    <property type="nucleotide sequence ID" value="NZ_CP029693.1"/>
</dbReference>
<dbReference type="EMBL" id="CP029693">
    <property type="protein sequence ID" value="AWY39438.1"/>
    <property type="molecule type" value="Genomic_DNA"/>
</dbReference>
<dbReference type="Proteomes" id="UP000250299">
    <property type="component" value="Chromosome"/>
</dbReference>
<evidence type="ECO:0000313" key="1">
    <source>
        <dbReference type="EMBL" id="AWY39438.1"/>
    </source>
</evidence>
<name>A0A2Z4RGH7_PSEPU</name>
<evidence type="ECO:0000313" key="2">
    <source>
        <dbReference type="Proteomes" id="UP000250299"/>
    </source>
</evidence>
<gene>
    <name evidence="1" type="ORF">DKY63_05785</name>
</gene>
<dbReference type="OrthoDB" id="6981362at2"/>
<organism evidence="1 2">
    <name type="scientific">Pseudomonas putida</name>
    <name type="common">Arthrobacter siderocapsulatus</name>
    <dbReference type="NCBI Taxonomy" id="303"/>
    <lineage>
        <taxon>Bacteria</taxon>
        <taxon>Pseudomonadati</taxon>
        <taxon>Pseudomonadota</taxon>
        <taxon>Gammaproteobacteria</taxon>
        <taxon>Pseudomonadales</taxon>
        <taxon>Pseudomonadaceae</taxon>
        <taxon>Pseudomonas</taxon>
    </lineage>
</organism>